<protein>
    <recommendedName>
        <fullName evidence="2">CRAL-TRIO domain-containing protein</fullName>
    </recommendedName>
</protein>
<dbReference type="SUPFAM" id="SSF46938">
    <property type="entry name" value="CRAL/TRIO N-terminal domain"/>
    <property type="match status" value="1"/>
</dbReference>
<dbReference type="InterPro" id="IPR036865">
    <property type="entry name" value="CRAL-TRIO_dom_sf"/>
</dbReference>
<dbReference type="GO" id="GO:0071944">
    <property type="term" value="C:cell periphery"/>
    <property type="evidence" value="ECO:0007669"/>
    <property type="project" value="UniProtKB-ARBA"/>
</dbReference>
<dbReference type="GO" id="GO:0008289">
    <property type="term" value="F:lipid binding"/>
    <property type="evidence" value="ECO:0007669"/>
    <property type="project" value="UniProtKB-ARBA"/>
</dbReference>
<dbReference type="SMART" id="SM00516">
    <property type="entry name" value="SEC14"/>
    <property type="match status" value="1"/>
</dbReference>
<evidence type="ECO:0000313" key="4">
    <source>
        <dbReference type="Proteomes" id="UP000258309"/>
    </source>
</evidence>
<dbReference type="SUPFAM" id="SSF52087">
    <property type="entry name" value="CRAL/TRIO domain"/>
    <property type="match status" value="1"/>
</dbReference>
<dbReference type="EMBL" id="NCSJ02000109">
    <property type="protein sequence ID" value="RFU30093.1"/>
    <property type="molecule type" value="Genomic_DNA"/>
</dbReference>
<dbReference type="InterPro" id="IPR052578">
    <property type="entry name" value="PI_Transfer_CRAL-TRIO"/>
</dbReference>
<feature type="domain" description="CRAL-TRIO" evidence="2">
    <location>
        <begin position="164"/>
        <end position="319"/>
    </location>
</feature>
<gene>
    <name evidence="3" type="ORF">B7463_g6258</name>
</gene>
<organism evidence="3 4">
    <name type="scientific">Scytalidium lignicola</name>
    <name type="common">Hyphomycete</name>
    <dbReference type="NCBI Taxonomy" id="5539"/>
    <lineage>
        <taxon>Eukaryota</taxon>
        <taxon>Fungi</taxon>
        <taxon>Dikarya</taxon>
        <taxon>Ascomycota</taxon>
        <taxon>Pezizomycotina</taxon>
        <taxon>Leotiomycetes</taxon>
        <taxon>Leotiomycetes incertae sedis</taxon>
        <taxon>Scytalidium</taxon>
    </lineage>
</organism>
<feature type="compositionally biased region" description="Basic and acidic residues" evidence="1">
    <location>
        <begin position="371"/>
        <end position="381"/>
    </location>
</feature>
<feature type="region of interest" description="Disordered" evidence="1">
    <location>
        <begin position="32"/>
        <end position="71"/>
    </location>
</feature>
<evidence type="ECO:0000313" key="3">
    <source>
        <dbReference type="EMBL" id="RFU30093.1"/>
    </source>
</evidence>
<dbReference type="InterPro" id="IPR011074">
    <property type="entry name" value="CRAL/TRIO_N_dom"/>
</dbReference>
<keyword evidence="4" id="KW-1185">Reference proteome</keyword>
<dbReference type="STRING" id="5539.A0A3E2HAE4"/>
<dbReference type="InterPro" id="IPR001251">
    <property type="entry name" value="CRAL-TRIO_dom"/>
</dbReference>
<dbReference type="OMA" id="DIHARPC"/>
<feature type="compositionally biased region" description="Low complexity" evidence="1">
    <location>
        <begin position="39"/>
        <end position="55"/>
    </location>
</feature>
<feature type="non-terminal residue" evidence="3">
    <location>
        <position position="424"/>
    </location>
</feature>
<dbReference type="AlphaFoldDB" id="A0A3E2HAE4"/>
<dbReference type="PANTHER" id="PTHR45824:SF29">
    <property type="entry name" value="GH16843P"/>
    <property type="match status" value="1"/>
</dbReference>
<dbReference type="SMART" id="SM01100">
    <property type="entry name" value="CRAL_TRIO_N"/>
    <property type="match status" value="1"/>
</dbReference>
<dbReference type="Pfam" id="PF03765">
    <property type="entry name" value="CRAL_TRIO_N"/>
    <property type="match status" value="1"/>
</dbReference>
<feature type="compositionally biased region" description="Polar residues" evidence="1">
    <location>
        <begin position="389"/>
        <end position="402"/>
    </location>
</feature>
<feature type="region of interest" description="Disordered" evidence="1">
    <location>
        <begin position="354"/>
        <end position="424"/>
    </location>
</feature>
<dbReference type="PANTHER" id="PTHR45824">
    <property type="entry name" value="GH16843P"/>
    <property type="match status" value="1"/>
</dbReference>
<comment type="caution">
    <text evidence="3">The sequence shown here is derived from an EMBL/GenBank/DDBJ whole genome shotgun (WGS) entry which is preliminary data.</text>
</comment>
<dbReference type="FunFam" id="3.40.525.10:FF:000013">
    <property type="entry name" value="Phosphatidylinositol transfer protein PDR16"/>
    <property type="match status" value="1"/>
</dbReference>
<feature type="non-terminal residue" evidence="3">
    <location>
        <position position="1"/>
    </location>
</feature>
<evidence type="ECO:0000256" key="1">
    <source>
        <dbReference type="SAM" id="MobiDB-lite"/>
    </source>
</evidence>
<dbReference type="OrthoDB" id="75724at2759"/>
<reference evidence="3 4" key="1">
    <citation type="submission" date="2018-05" db="EMBL/GenBank/DDBJ databases">
        <title>Draft genome sequence of Scytalidium lignicola DSM 105466, a ubiquitous saprotrophic fungus.</title>
        <authorList>
            <person name="Buettner E."/>
            <person name="Gebauer A.M."/>
            <person name="Hofrichter M."/>
            <person name="Liers C."/>
            <person name="Kellner H."/>
        </authorList>
    </citation>
    <scope>NUCLEOTIDE SEQUENCE [LARGE SCALE GENOMIC DNA]</scope>
    <source>
        <strain evidence="3 4">DSM 105466</strain>
    </source>
</reference>
<dbReference type="CDD" id="cd00170">
    <property type="entry name" value="SEC14"/>
    <property type="match status" value="1"/>
</dbReference>
<sequence>MSVSDPTAQPITNQVSLEKNVADMKIGEGSIQSTLNEKTSAPDTTTTQASSTATSVQNIPPGPLKTPILKPLDGCSPAPAAVLTADQQAKYEQVLETVKGWKEIPSANNTEGPITENEIFWLTRECLLRYLRASKWRTNDAIKRLMDTLIWRREYGVENLTGEHISPENETGKQIILGYDNAGRPCHYLNPGRQNTDPSPRQVQHMVFMLEQVLELAPPGQENLALLINFKTSKSRSNTAPGISTGREVLHILQTHYPERMGRALIINVPWVVWGFFKLITPFIDPITKEKLHFNEDMRKHVPPQQLWTEFLGDLEFEYDHDVYWPALLKLCAEKRAERRERWVKGGKQFGESEMYLKGGDAPSVNVTSKPQEKNESKETLGAEVPTENGGSKAQPSNTARGSGNMEDITEVPEPATTTEEASA</sequence>
<proteinExistence type="predicted"/>
<accession>A0A3E2HAE4</accession>
<dbReference type="Pfam" id="PF00650">
    <property type="entry name" value="CRAL_TRIO"/>
    <property type="match status" value="1"/>
</dbReference>
<dbReference type="PROSITE" id="PS50191">
    <property type="entry name" value="CRAL_TRIO"/>
    <property type="match status" value="1"/>
</dbReference>
<dbReference type="Proteomes" id="UP000258309">
    <property type="component" value="Unassembled WGS sequence"/>
</dbReference>
<dbReference type="Gene3D" id="3.40.525.10">
    <property type="entry name" value="CRAL-TRIO lipid binding domain"/>
    <property type="match status" value="1"/>
</dbReference>
<dbReference type="InterPro" id="IPR036273">
    <property type="entry name" value="CRAL/TRIO_N_dom_sf"/>
</dbReference>
<evidence type="ECO:0000259" key="2">
    <source>
        <dbReference type="PROSITE" id="PS50191"/>
    </source>
</evidence>
<feature type="compositionally biased region" description="Low complexity" evidence="1">
    <location>
        <begin position="412"/>
        <end position="424"/>
    </location>
</feature>
<dbReference type="GO" id="GO:0008526">
    <property type="term" value="F:phosphatidylinositol transfer activity"/>
    <property type="evidence" value="ECO:0007669"/>
    <property type="project" value="TreeGrafter"/>
</dbReference>
<name>A0A3E2HAE4_SCYLI</name>